<dbReference type="PANTHER" id="PTHR20772">
    <property type="entry name" value="PROTEIN FMP42"/>
    <property type="match status" value="1"/>
</dbReference>
<evidence type="ECO:0000256" key="6">
    <source>
        <dbReference type="ARBA" id="ARBA00023136"/>
    </source>
</evidence>
<keyword evidence="5 7" id="KW-1133">Transmembrane helix</keyword>
<proteinExistence type="inferred from homology"/>
<dbReference type="InterPro" id="IPR036259">
    <property type="entry name" value="MFS_trans_sf"/>
</dbReference>
<feature type="transmembrane region" description="Helical" evidence="7">
    <location>
        <begin position="94"/>
        <end position="115"/>
    </location>
</feature>
<feature type="transmembrane region" description="Helical" evidence="7">
    <location>
        <begin position="301"/>
        <end position="320"/>
    </location>
</feature>
<feature type="transmembrane region" description="Helical" evidence="7">
    <location>
        <begin position="12"/>
        <end position="36"/>
    </location>
</feature>
<keyword evidence="10" id="KW-1185">Reference proteome</keyword>
<dbReference type="Proteomes" id="UP000681722">
    <property type="component" value="Unassembled WGS sequence"/>
</dbReference>
<feature type="transmembrane region" description="Helical" evidence="7">
    <location>
        <begin position="258"/>
        <end position="280"/>
    </location>
</feature>
<dbReference type="InterPro" id="IPR052599">
    <property type="entry name" value="SLC43A_AATransporter"/>
</dbReference>
<evidence type="ECO:0000256" key="3">
    <source>
        <dbReference type="ARBA" id="ARBA00022448"/>
    </source>
</evidence>
<feature type="transmembrane region" description="Helical" evidence="7">
    <location>
        <begin position="127"/>
        <end position="146"/>
    </location>
</feature>
<name>A0A813WC52_9BILA</name>
<dbReference type="SUPFAM" id="SSF103473">
    <property type="entry name" value="MFS general substrate transporter"/>
    <property type="match status" value="1"/>
</dbReference>
<comment type="subcellular location">
    <subcellularLocation>
        <location evidence="1">Membrane</location>
        <topology evidence="1">Multi-pass membrane protein</topology>
    </subcellularLocation>
</comment>
<organism evidence="8 10">
    <name type="scientific">Didymodactylos carnosus</name>
    <dbReference type="NCBI Taxonomy" id="1234261"/>
    <lineage>
        <taxon>Eukaryota</taxon>
        <taxon>Metazoa</taxon>
        <taxon>Spiralia</taxon>
        <taxon>Gnathifera</taxon>
        <taxon>Rotifera</taxon>
        <taxon>Eurotatoria</taxon>
        <taxon>Bdelloidea</taxon>
        <taxon>Philodinida</taxon>
        <taxon>Philodinidae</taxon>
        <taxon>Didymodactylos</taxon>
    </lineage>
</organism>
<evidence type="ECO:0000256" key="5">
    <source>
        <dbReference type="ARBA" id="ARBA00022989"/>
    </source>
</evidence>
<comment type="similarity">
    <text evidence="2">Belongs to the SLC43A transporter (TC 2.A.1.44) family.</text>
</comment>
<dbReference type="PANTHER" id="PTHR20772:SF2">
    <property type="entry name" value="PROTEIN FMP42"/>
    <property type="match status" value="1"/>
</dbReference>
<dbReference type="Gene3D" id="1.20.1250.20">
    <property type="entry name" value="MFS general substrate transporter like domains"/>
    <property type="match status" value="1"/>
</dbReference>
<evidence type="ECO:0000256" key="4">
    <source>
        <dbReference type="ARBA" id="ARBA00022692"/>
    </source>
</evidence>
<sequence>MIICKTHSLRKWFGLVWLMFELNLIGGTILGFSALFKILPKYGVYGNYCLTTITGTVCDRQTKKYQFALTLGICFYGGLAVFLGILIDYFGSRFVKLIAIIFHVTGWLSLALVLIDSGRSTLKTLSFIWMTFGILMFGSSCLFMDWKFPLLNLPYKFDSRLEEIQKDIIRKYIFRSYGRYAVHKPFFLKGPDTNKIKWYKMICKRKGLWKHLTSPLYILVVLFLSILLIPSTFLSVTWYPWVFYITNQNIKLANQYTFAFNLVSIFAILICPFNGFMLGFRADRSHKQKLLNISLMQTISWILSIILCIICLFVNIRFVIPALVLRCLARATIVSGGQAVIATFFPSEHIGTLSGVMWTAWAITLVLVVLMLCHLIQIWFKYIKEKNVNTTNDVITTRF</sequence>
<reference evidence="8" key="1">
    <citation type="submission" date="2021-02" db="EMBL/GenBank/DDBJ databases">
        <authorList>
            <person name="Nowell W R."/>
        </authorList>
    </citation>
    <scope>NUCLEOTIDE SEQUENCE</scope>
</reference>
<dbReference type="AlphaFoldDB" id="A0A813WC52"/>
<evidence type="ECO:0000256" key="7">
    <source>
        <dbReference type="SAM" id="Phobius"/>
    </source>
</evidence>
<gene>
    <name evidence="8" type="ORF">GPM918_LOCUS6320</name>
    <name evidence="9" type="ORF">SRO942_LOCUS6322</name>
</gene>
<evidence type="ECO:0000313" key="10">
    <source>
        <dbReference type="Proteomes" id="UP000663829"/>
    </source>
</evidence>
<dbReference type="Proteomes" id="UP000663829">
    <property type="component" value="Unassembled WGS sequence"/>
</dbReference>
<keyword evidence="6 7" id="KW-0472">Membrane</keyword>
<evidence type="ECO:0000256" key="1">
    <source>
        <dbReference type="ARBA" id="ARBA00004141"/>
    </source>
</evidence>
<feature type="transmembrane region" description="Helical" evidence="7">
    <location>
        <begin position="358"/>
        <end position="380"/>
    </location>
</feature>
<accession>A0A813WC52</accession>
<feature type="transmembrane region" description="Helical" evidence="7">
    <location>
        <begin position="65"/>
        <end position="87"/>
    </location>
</feature>
<dbReference type="GO" id="GO:0016020">
    <property type="term" value="C:membrane"/>
    <property type="evidence" value="ECO:0007669"/>
    <property type="project" value="UniProtKB-SubCell"/>
</dbReference>
<keyword evidence="3" id="KW-0813">Transport</keyword>
<evidence type="ECO:0000313" key="8">
    <source>
        <dbReference type="EMBL" id="CAF0855764.1"/>
    </source>
</evidence>
<evidence type="ECO:0000313" key="9">
    <source>
        <dbReference type="EMBL" id="CAF3643584.1"/>
    </source>
</evidence>
<dbReference type="OrthoDB" id="330047at2759"/>
<comment type="caution">
    <text evidence="8">The sequence shown here is derived from an EMBL/GenBank/DDBJ whole genome shotgun (WGS) entry which is preliminary data.</text>
</comment>
<dbReference type="EMBL" id="CAJOBC010000968">
    <property type="protein sequence ID" value="CAF3643584.1"/>
    <property type="molecule type" value="Genomic_DNA"/>
</dbReference>
<dbReference type="EMBL" id="CAJNOQ010000967">
    <property type="protein sequence ID" value="CAF0855764.1"/>
    <property type="molecule type" value="Genomic_DNA"/>
</dbReference>
<feature type="transmembrane region" description="Helical" evidence="7">
    <location>
        <begin position="216"/>
        <end position="238"/>
    </location>
</feature>
<evidence type="ECO:0000256" key="2">
    <source>
        <dbReference type="ARBA" id="ARBA00006595"/>
    </source>
</evidence>
<keyword evidence="4 7" id="KW-0812">Transmembrane</keyword>
<protein>
    <submittedName>
        <fullName evidence="8">Uncharacterized protein</fullName>
    </submittedName>
</protein>